<keyword evidence="2" id="KW-1185">Reference proteome</keyword>
<dbReference type="Proteomes" id="UP001488805">
    <property type="component" value="Unassembled WGS sequence"/>
</dbReference>
<name>A0AAW1EA06_ZOAVI</name>
<protein>
    <submittedName>
        <fullName evidence="1">Uncharacterized protein</fullName>
    </submittedName>
</protein>
<gene>
    <name evidence="1" type="ORF">VZT92_021863</name>
</gene>
<reference evidence="1 2" key="1">
    <citation type="journal article" date="2024" name="Genome Biol. Evol.">
        <title>Chromosome-level genome assembly of the viviparous eelpout Zoarces viviparus.</title>
        <authorList>
            <person name="Fuhrmann N."/>
            <person name="Brasseur M.V."/>
            <person name="Bakowski C.E."/>
            <person name="Podsiadlowski L."/>
            <person name="Prost S."/>
            <person name="Krehenwinkel H."/>
            <person name="Mayer C."/>
        </authorList>
    </citation>
    <scope>NUCLEOTIDE SEQUENCE [LARGE SCALE GENOMIC DNA]</scope>
    <source>
        <strain evidence="1">NO-MEL_2022_Ind0_liver</strain>
    </source>
</reference>
<evidence type="ECO:0000313" key="2">
    <source>
        <dbReference type="Proteomes" id="UP001488805"/>
    </source>
</evidence>
<organism evidence="1 2">
    <name type="scientific">Zoarces viviparus</name>
    <name type="common">Viviparous eelpout</name>
    <name type="synonym">Blennius viviparus</name>
    <dbReference type="NCBI Taxonomy" id="48416"/>
    <lineage>
        <taxon>Eukaryota</taxon>
        <taxon>Metazoa</taxon>
        <taxon>Chordata</taxon>
        <taxon>Craniata</taxon>
        <taxon>Vertebrata</taxon>
        <taxon>Euteleostomi</taxon>
        <taxon>Actinopterygii</taxon>
        <taxon>Neopterygii</taxon>
        <taxon>Teleostei</taxon>
        <taxon>Neoteleostei</taxon>
        <taxon>Acanthomorphata</taxon>
        <taxon>Eupercaria</taxon>
        <taxon>Perciformes</taxon>
        <taxon>Cottioidei</taxon>
        <taxon>Zoarcales</taxon>
        <taxon>Zoarcidae</taxon>
        <taxon>Zoarcinae</taxon>
        <taxon>Zoarces</taxon>
    </lineage>
</organism>
<dbReference type="AlphaFoldDB" id="A0AAW1EA06"/>
<evidence type="ECO:0000313" key="1">
    <source>
        <dbReference type="EMBL" id="KAK9519115.1"/>
    </source>
</evidence>
<proteinExistence type="predicted"/>
<accession>A0AAW1EA06</accession>
<dbReference type="EMBL" id="JBCEZU010000434">
    <property type="protein sequence ID" value="KAK9519115.1"/>
    <property type="molecule type" value="Genomic_DNA"/>
</dbReference>
<sequence length="125" mass="13620">MDRKQLRALEVGGLLLTGKTCESTEQRAVPSSPIREPAWHSERVIGWLGFSAGLATLLAQQASLSRSRSCCSARQDGSQLDCCHVPFKAPRRSWGRQQLLSHGSRRNSGPLVISGNQCAGTSLRF</sequence>
<comment type="caution">
    <text evidence="1">The sequence shown here is derived from an EMBL/GenBank/DDBJ whole genome shotgun (WGS) entry which is preliminary data.</text>
</comment>